<organism evidence="2 3">
    <name type="scientific">Pseudoduganella guangdongensis</name>
    <dbReference type="NCBI Taxonomy" id="2692179"/>
    <lineage>
        <taxon>Bacteria</taxon>
        <taxon>Pseudomonadati</taxon>
        <taxon>Pseudomonadota</taxon>
        <taxon>Betaproteobacteria</taxon>
        <taxon>Burkholderiales</taxon>
        <taxon>Oxalobacteraceae</taxon>
        <taxon>Telluria group</taxon>
        <taxon>Pseudoduganella</taxon>
    </lineage>
</organism>
<evidence type="ECO:0000259" key="1">
    <source>
        <dbReference type="Pfam" id="PF24719"/>
    </source>
</evidence>
<comment type="caution">
    <text evidence="2">The sequence shown here is derived from an EMBL/GenBank/DDBJ whole genome shotgun (WGS) entry which is preliminary data.</text>
</comment>
<dbReference type="EMBL" id="WWCJ01000001">
    <property type="protein sequence ID" value="MYN00921.1"/>
    <property type="molecule type" value="Genomic_DNA"/>
</dbReference>
<dbReference type="InterPro" id="IPR056509">
    <property type="entry name" value="Imm33-like"/>
</dbReference>
<dbReference type="Proteomes" id="UP000448575">
    <property type="component" value="Unassembled WGS sequence"/>
</dbReference>
<evidence type="ECO:0000313" key="2">
    <source>
        <dbReference type="EMBL" id="MYN00921.1"/>
    </source>
</evidence>
<proteinExistence type="predicted"/>
<reference evidence="2 3" key="1">
    <citation type="submission" date="2019-12" db="EMBL/GenBank/DDBJ databases">
        <title>Novel species isolated from a subtropical stream in China.</title>
        <authorList>
            <person name="Lu H."/>
        </authorList>
    </citation>
    <scope>NUCLEOTIDE SEQUENCE [LARGE SCALE GENOMIC DNA]</scope>
    <source>
        <strain evidence="2 3">DS3</strain>
    </source>
</reference>
<accession>A0A6N9HBJ6</accession>
<name>A0A6N9HBJ6_9BURK</name>
<keyword evidence="3" id="KW-1185">Reference proteome</keyword>
<gene>
    <name evidence="2" type="ORF">GTP41_02295</name>
</gene>
<protein>
    <recommendedName>
        <fullName evidence="1">Imm33-like domain-containing protein</fullName>
    </recommendedName>
</protein>
<sequence length="115" mass="12772">MQSDPSEICRRFGTTYMPPDAGLKVGIALESLGNIPLHAVRLRPEGGTCGWYIYGGEHSTEIDFYQALHVDHLPELCPEIVPYLALPPGWRVLLAPDYEDVWFDGELLKSEADGS</sequence>
<dbReference type="Pfam" id="PF24719">
    <property type="entry name" value="Imm33-like"/>
    <property type="match status" value="1"/>
</dbReference>
<evidence type="ECO:0000313" key="3">
    <source>
        <dbReference type="Proteomes" id="UP000448575"/>
    </source>
</evidence>
<dbReference type="RefSeq" id="WP_161023915.1">
    <property type="nucleotide sequence ID" value="NZ_WWCJ01000001.1"/>
</dbReference>
<feature type="domain" description="Imm33-like" evidence="1">
    <location>
        <begin position="6"/>
        <end position="104"/>
    </location>
</feature>
<dbReference type="AlphaFoldDB" id="A0A6N9HBJ6"/>